<keyword evidence="2" id="KW-0805">Transcription regulation</keyword>
<dbReference type="AlphaFoldDB" id="A0A0K0FDV7"/>
<feature type="compositionally biased region" description="Low complexity" evidence="6">
    <location>
        <begin position="337"/>
        <end position="357"/>
    </location>
</feature>
<dbReference type="PROSITE" id="PS51526">
    <property type="entry name" value="RFX_DBD"/>
    <property type="match status" value="1"/>
</dbReference>
<reference evidence="8" key="1">
    <citation type="submission" date="2014-07" db="EMBL/GenBank/DDBJ databases">
        <authorList>
            <person name="Martin A.A"/>
            <person name="De Silva N."/>
        </authorList>
    </citation>
    <scope>NUCLEOTIDE SEQUENCE</scope>
</reference>
<evidence type="ECO:0000313" key="9">
    <source>
        <dbReference type="WBParaSite" id="SVE_0703400.2"/>
    </source>
</evidence>
<dbReference type="InterPro" id="IPR036388">
    <property type="entry name" value="WH-like_DNA-bd_sf"/>
</dbReference>
<dbReference type="GO" id="GO:0000981">
    <property type="term" value="F:DNA-binding transcription factor activity, RNA polymerase II-specific"/>
    <property type="evidence" value="ECO:0007669"/>
    <property type="project" value="TreeGrafter"/>
</dbReference>
<dbReference type="SUPFAM" id="SSF46785">
    <property type="entry name" value="Winged helix' DNA-binding domain"/>
    <property type="match status" value="1"/>
</dbReference>
<dbReference type="Proteomes" id="UP000035680">
    <property type="component" value="Unassembled WGS sequence"/>
</dbReference>
<organism evidence="8 9">
    <name type="scientific">Strongyloides venezuelensis</name>
    <name type="common">Threadworm</name>
    <dbReference type="NCBI Taxonomy" id="75913"/>
    <lineage>
        <taxon>Eukaryota</taxon>
        <taxon>Metazoa</taxon>
        <taxon>Ecdysozoa</taxon>
        <taxon>Nematoda</taxon>
        <taxon>Chromadorea</taxon>
        <taxon>Rhabditida</taxon>
        <taxon>Tylenchina</taxon>
        <taxon>Panagrolaimomorpha</taxon>
        <taxon>Strongyloidoidea</taxon>
        <taxon>Strongyloididae</taxon>
        <taxon>Strongyloides</taxon>
    </lineage>
</organism>
<evidence type="ECO:0000313" key="8">
    <source>
        <dbReference type="Proteomes" id="UP000035680"/>
    </source>
</evidence>
<keyword evidence="8" id="KW-1185">Reference proteome</keyword>
<dbReference type="Pfam" id="PF02257">
    <property type="entry name" value="RFX_DNA_binding"/>
    <property type="match status" value="1"/>
</dbReference>
<dbReference type="InterPro" id="IPR003150">
    <property type="entry name" value="DNA-bd_RFX"/>
</dbReference>
<feature type="region of interest" description="Disordered" evidence="6">
    <location>
        <begin position="313"/>
        <end position="366"/>
    </location>
</feature>
<dbReference type="GO" id="GO:0005634">
    <property type="term" value="C:nucleus"/>
    <property type="evidence" value="ECO:0007669"/>
    <property type="project" value="UniProtKB-SubCell"/>
</dbReference>
<evidence type="ECO:0000256" key="5">
    <source>
        <dbReference type="ARBA" id="ARBA00023242"/>
    </source>
</evidence>
<accession>A0A0K0FDV7</accession>
<dbReference type="InterPro" id="IPR036390">
    <property type="entry name" value="WH_DNA-bd_sf"/>
</dbReference>
<name>A0A0K0FDV7_STRVS</name>
<sequence>MERYKINNYSIAPSLHTESSSTSGKETFINIPKDNTTLINKDQLSINSEIHNIGVPLIPPTVETNLFWNFDVFHQIPSSNSLSVPTSFLNTNNFTDSTTSSFYNTPTIGLTQVEISSHLTRNYNSCNYTEETPHCLLPFYHPTVINSASLTPGQMDSYPLTPQSNNSTVCYGYNNTEPYQGYYNYHNHVHSPQAQGNYLVQNNTVNQGNSPISGNEEDSSAQMVHATRASPATIQWLVTNYETADGTSLPRCTLYNHYIKHCNEHKIEPVNAASFGKLIRSVFLGLRTRRLGTRGNSKYHYYGIRIKPDSQLAKLSNKEEEATRATRGSGTRSKRQPPSTTTSTSTSSSFPSNGTPSLNGDDNSYNIRRSGITNYTYNHSKSTIQNKRSLSDDYNSDNSNDSLNLLIPSPEVVKRDIDTHFTFFKNNNGSSEFENGFSNDVLMMDREFITSQLDMYTFRHKEMSHIPFPPLDDLKEYMGSYQLTPQNIFKFLNSYTTISQNILKAIQRLSFNSIPQYLQNFWHISFEIEDSEDIENLKQKSGSENEEYNLNVIHRLCNIPIIQNYIYNFDILFYQTLIETLIPNILCSTMTITVATFLRNFAKSLEIHISNAFKGTVEQFLQNKIITVRMFSTSLRRYVSINHVAQAARSVFQKPDQIRQMYFDYSRVDLDLIHEHAGWVCCCDYNLVRNIESDFKNNMGKQKTLEEWAEWIEAVVDQCLANSHDKPIKSVIKTAKNLLLEWNFYASAVIRDLTLRSAPSFGSFHLVRLLFDDYIYLMVEQKIARTINVPPISVSSNAILTDAFVHNFNYSITTETSTSDYPSSHDSPIEILIPTSTSSQYIPIDTISSEHTTPIRPQPNTTTADEDDDTPIDILSTDFDEGSEMINNTDNFSLSHMDGITNEDSHLSHLGDSVYMEDGDCTQVNEPSNCSVLMNQNNDDRSSTSSSSYKYGRTTFLESSNSMLLSPELLLDVEGDNDKNFQKSSSNGDCHELSENFIIS</sequence>
<evidence type="ECO:0000256" key="1">
    <source>
        <dbReference type="ARBA" id="ARBA00004123"/>
    </source>
</evidence>
<dbReference type="InterPro" id="IPR057321">
    <property type="entry name" value="RFX1-4/6/8-like_BCD"/>
</dbReference>
<evidence type="ECO:0000256" key="6">
    <source>
        <dbReference type="SAM" id="MobiDB-lite"/>
    </source>
</evidence>
<dbReference type="PANTHER" id="PTHR12619:SF33">
    <property type="entry name" value="RFX, ISOFORM H"/>
    <property type="match status" value="1"/>
</dbReference>
<dbReference type="GO" id="GO:0000978">
    <property type="term" value="F:RNA polymerase II cis-regulatory region sequence-specific DNA binding"/>
    <property type="evidence" value="ECO:0007669"/>
    <property type="project" value="TreeGrafter"/>
</dbReference>
<dbReference type="STRING" id="75913.A0A0K0FDV7"/>
<evidence type="ECO:0000259" key="7">
    <source>
        <dbReference type="PROSITE" id="PS51526"/>
    </source>
</evidence>
<feature type="region of interest" description="Disordered" evidence="6">
    <location>
        <begin position="850"/>
        <end position="871"/>
    </location>
</feature>
<comment type="subcellular location">
    <subcellularLocation>
        <location evidence="1">Nucleus</location>
    </subcellularLocation>
</comment>
<proteinExistence type="predicted"/>
<evidence type="ECO:0000256" key="3">
    <source>
        <dbReference type="ARBA" id="ARBA00023125"/>
    </source>
</evidence>
<dbReference type="InterPro" id="IPR039779">
    <property type="entry name" value="RFX-like"/>
</dbReference>
<keyword evidence="4" id="KW-0804">Transcription</keyword>
<dbReference type="Gene3D" id="1.10.10.10">
    <property type="entry name" value="Winged helix-like DNA-binding domain superfamily/Winged helix DNA-binding domain"/>
    <property type="match status" value="1"/>
</dbReference>
<dbReference type="Pfam" id="PF25340">
    <property type="entry name" value="BCD_RFX"/>
    <property type="match status" value="1"/>
</dbReference>
<protein>
    <submittedName>
        <fullName evidence="9">Rfx (inferred by orthology to a D. melanogaster protein)</fullName>
    </submittedName>
</protein>
<dbReference type="PANTHER" id="PTHR12619">
    <property type="entry name" value="RFX TRANSCRIPTION FACTOR FAMILY"/>
    <property type="match status" value="1"/>
</dbReference>
<feature type="domain" description="RFX-type winged-helix" evidence="7">
    <location>
        <begin position="233"/>
        <end position="308"/>
    </location>
</feature>
<keyword evidence="5" id="KW-0539">Nucleus</keyword>
<dbReference type="FunFam" id="1.10.10.10:FF:000017">
    <property type="entry name" value="transcription factor RFX3 isoform X1"/>
    <property type="match status" value="1"/>
</dbReference>
<evidence type="ECO:0000256" key="4">
    <source>
        <dbReference type="ARBA" id="ARBA00023163"/>
    </source>
</evidence>
<dbReference type="WBParaSite" id="SVE_0703400.2">
    <property type="protein sequence ID" value="SVE_0703400.2"/>
    <property type="gene ID" value="SVE_0703400"/>
</dbReference>
<keyword evidence="3" id="KW-0238">DNA-binding</keyword>
<reference evidence="9" key="2">
    <citation type="submission" date="2015-08" db="UniProtKB">
        <authorList>
            <consortium name="WormBaseParasite"/>
        </authorList>
    </citation>
    <scope>IDENTIFICATION</scope>
</reference>
<evidence type="ECO:0000256" key="2">
    <source>
        <dbReference type="ARBA" id="ARBA00023015"/>
    </source>
</evidence>